<evidence type="ECO:0000256" key="1">
    <source>
        <dbReference type="ARBA" id="ARBA00004651"/>
    </source>
</evidence>
<sequence>MTRDSRSVYPLLTLSACFWGLTFNFADYTVGHLTPPASAALRFTLAAALISLILAPQLRKVLAVAKRNLGIFALISMFGVFGFNTFFFLGVQFTSPTNGALIQATNPLVTALVAAVLFKEKISGNHKLGTGISFIGVAALVLLGSAQGLAAPNLGDICFLIANICFAFYAVLQKRYVKDSTPIITTGVTTVIGFVPLWIVAASVAPRPTPDVLAGLPWQVYAALLFMGALGSVLAFVFWNRGIRVIGVADTAIFFHLVPVFTVLGSFLLGQEVTWFQVGAGLVVMSGVLIATGSHRRLFARFLPAPAADEAAAPQSPAPVGDGGAARR</sequence>
<dbReference type="InterPro" id="IPR037185">
    <property type="entry name" value="EmrE-like"/>
</dbReference>
<keyword evidence="11" id="KW-1185">Reference proteome</keyword>
<feature type="transmembrane region" description="Helical" evidence="8">
    <location>
        <begin position="184"/>
        <end position="206"/>
    </location>
</feature>
<dbReference type="PANTHER" id="PTHR32322">
    <property type="entry name" value="INNER MEMBRANE TRANSPORTER"/>
    <property type="match status" value="1"/>
</dbReference>
<feature type="transmembrane region" description="Helical" evidence="8">
    <location>
        <begin position="70"/>
        <end position="94"/>
    </location>
</feature>
<reference evidence="10" key="1">
    <citation type="submission" date="2023-06" db="EMBL/GenBank/DDBJ databases">
        <title>Gycomyces niveus sp.nov., a novel actinomycete isolated from soil in Shouguang.</title>
        <authorList>
            <person name="Yang X."/>
            <person name="Zhao J."/>
        </authorList>
    </citation>
    <scope>NUCLEOTIDE SEQUENCE</scope>
    <source>
        <strain evidence="10">NEAU C2</strain>
    </source>
</reference>
<feature type="transmembrane region" description="Helical" evidence="8">
    <location>
        <begin position="100"/>
        <end position="118"/>
    </location>
</feature>
<dbReference type="PANTHER" id="PTHR32322:SF18">
    <property type="entry name" value="S-ADENOSYLMETHIONINE_S-ADENOSYLHOMOCYSTEINE TRANSPORTER"/>
    <property type="match status" value="1"/>
</dbReference>
<feature type="region of interest" description="Disordered" evidence="7">
    <location>
        <begin position="309"/>
        <end position="328"/>
    </location>
</feature>
<evidence type="ECO:0000256" key="3">
    <source>
        <dbReference type="ARBA" id="ARBA00022475"/>
    </source>
</evidence>
<evidence type="ECO:0000256" key="7">
    <source>
        <dbReference type="SAM" id="MobiDB-lite"/>
    </source>
</evidence>
<feature type="transmembrane region" description="Helical" evidence="8">
    <location>
        <begin position="38"/>
        <end position="58"/>
    </location>
</feature>
<feature type="transmembrane region" description="Helical" evidence="8">
    <location>
        <begin position="275"/>
        <end position="293"/>
    </location>
</feature>
<organism evidence="10 11">
    <name type="scientific">Glycomyces tritici</name>
    <dbReference type="NCBI Taxonomy" id="2665176"/>
    <lineage>
        <taxon>Bacteria</taxon>
        <taxon>Bacillati</taxon>
        <taxon>Actinomycetota</taxon>
        <taxon>Actinomycetes</taxon>
        <taxon>Glycomycetales</taxon>
        <taxon>Glycomycetaceae</taxon>
        <taxon>Glycomyces</taxon>
    </lineage>
</organism>
<feature type="transmembrane region" description="Helical" evidence="8">
    <location>
        <begin position="154"/>
        <end position="172"/>
    </location>
</feature>
<dbReference type="InterPro" id="IPR050638">
    <property type="entry name" value="AA-Vitamin_Transporters"/>
</dbReference>
<evidence type="ECO:0000259" key="9">
    <source>
        <dbReference type="Pfam" id="PF00892"/>
    </source>
</evidence>
<keyword evidence="6 8" id="KW-0472">Membrane</keyword>
<dbReference type="RefSeq" id="WP_289957488.1">
    <property type="nucleotide sequence ID" value="NZ_JAUEMJ010000003.1"/>
</dbReference>
<dbReference type="Pfam" id="PF00892">
    <property type="entry name" value="EamA"/>
    <property type="match status" value="2"/>
</dbReference>
<dbReference type="PROSITE" id="PS51257">
    <property type="entry name" value="PROKAR_LIPOPROTEIN"/>
    <property type="match status" value="1"/>
</dbReference>
<accession>A0ABT7YPJ0</accession>
<name>A0ABT7YPJ0_9ACTN</name>
<evidence type="ECO:0000256" key="2">
    <source>
        <dbReference type="ARBA" id="ARBA00007362"/>
    </source>
</evidence>
<comment type="similarity">
    <text evidence="2">Belongs to the EamA transporter family.</text>
</comment>
<evidence type="ECO:0000256" key="5">
    <source>
        <dbReference type="ARBA" id="ARBA00022989"/>
    </source>
</evidence>
<protein>
    <submittedName>
        <fullName evidence="10">DMT family transporter</fullName>
    </submittedName>
</protein>
<evidence type="ECO:0000313" key="10">
    <source>
        <dbReference type="EMBL" id="MDN3240565.1"/>
    </source>
</evidence>
<feature type="transmembrane region" description="Helical" evidence="8">
    <location>
        <begin position="218"/>
        <end position="239"/>
    </location>
</feature>
<feature type="transmembrane region" description="Helical" evidence="8">
    <location>
        <begin position="130"/>
        <end position="148"/>
    </location>
</feature>
<dbReference type="Proteomes" id="UP001171902">
    <property type="component" value="Unassembled WGS sequence"/>
</dbReference>
<comment type="caution">
    <text evidence="10">The sequence shown here is derived from an EMBL/GenBank/DDBJ whole genome shotgun (WGS) entry which is preliminary data.</text>
</comment>
<feature type="transmembrane region" description="Helical" evidence="8">
    <location>
        <begin position="7"/>
        <end position="26"/>
    </location>
</feature>
<proteinExistence type="inferred from homology"/>
<evidence type="ECO:0000256" key="4">
    <source>
        <dbReference type="ARBA" id="ARBA00022692"/>
    </source>
</evidence>
<keyword evidence="4 8" id="KW-0812">Transmembrane</keyword>
<keyword evidence="3" id="KW-1003">Cell membrane</keyword>
<feature type="domain" description="EamA" evidence="9">
    <location>
        <begin position="154"/>
        <end position="291"/>
    </location>
</feature>
<comment type="subcellular location">
    <subcellularLocation>
        <location evidence="1">Cell membrane</location>
        <topology evidence="1">Multi-pass membrane protein</topology>
    </subcellularLocation>
</comment>
<evidence type="ECO:0000256" key="6">
    <source>
        <dbReference type="ARBA" id="ARBA00023136"/>
    </source>
</evidence>
<gene>
    <name evidence="10" type="ORF">QWI33_12575</name>
</gene>
<keyword evidence="5 8" id="KW-1133">Transmembrane helix</keyword>
<feature type="compositionally biased region" description="Low complexity" evidence="7">
    <location>
        <begin position="309"/>
        <end position="319"/>
    </location>
</feature>
<feature type="transmembrane region" description="Helical" evidence="8">
    <location>
        <begin position="251"/>
        <end position="269"/>
    </location>
</feature>
<evidence type="ECO:0000313" key="11">
    <source>
        <dbReference type="Proteomes" id="UP001171902"/>
    </source>
</evidence>
<evidence type="ECO:0000256" key="8">
    <source>
        <dbReference type="SAM" id="Phobius"/>
    </source>
</evidence>
<dbReference type="EMBL" id="JAUEMJ010000003">
    <property type="protein sequence ID" value="MDN3240565.1"/>
    <property type="molecule type" value="Genomic_DNA"/>
</dbReference>
<dbReference type="InterPro" id="IPR000620">
    <property type="entry name" value="EamA_dom"/>
</dbReference>
<feature type="domain" description="EamA" evidence="9">
    <location>
        <begin position="10"/>
        <end position="141"/>
    </location>
</feature>
<dbReference type="SUPFAM" id="SSF103481">
    <property type="entry name" value="Multidrug resistance efflux transporter EmrE"/>
    <property type="match status" value="2"/>
</dbReference>